<dbReference type="Pfam" id="PF00668">
    <property type="entry name" value="Condensation"/>
    <property type="match status" value="1"/>
</dbReference>
<dbReference type="RefSeq" id="WP_377538743.1">
    <property type="nucleotide sequence ID" value="NZ_JBHSQQ010000426.1"/>
</dbReference>
<dbReference type="Pfam" id="PF00550">
    <property type="entry name" value="PP-binding"/>
    <property type="match status" value="1"/>
</dbReference>
<keyword evidence="3" id="KW-0597">Phosphoprotein</keyword>
<keyword evidence="2" id="KW-0596">Phosphopantetheine</keyword>
<proteinExistence type="predicted"/>
<evidence type="ECO:0000259" key="4">
    <source>
        <dbReference type="PROSITE" id="PS50075"/>
    </source>
</evidence>
<dbReference type="PANTHER" id="PTHR45527">
    <property type="entry name" value="NONRIBOSOMAL PEPTIDE SYNTHETASE"/>
    <property type="match status" value="1"/>
</dbReference>
<reference evidence="6" key="1">
    <citation type="journal article" date="2019" name="Int. J. Syst. Evol. Microbiol.">
        <title>The Global Catalogue of Microorganisms (GCM) 10K type strain sequencing project: providing services to taxonomists for standard genome sequencing and annotation.</title>
        <authorList>
            <consortium name="The Broad Institute Genomics Platform"/>
            <consortium name="The Broad Institute Genome Sequencing Center for Infectious Disease"/>
            <person name="Wu L."/>
            <person name="Ma J."/>
        </authorList>
    </citation>
    <scope>NUCLEOTIDE SEQUENCE [LARGE SCALE GENOMIC DNA]</scope>
    <source>
        <strain evidence="6">CGMCC 4.7173</strain>
    </source>
</reference>
<dbReference type="Gene3D" id="3.30.559.30">
    <property type="entry name" value="Nonribosomal peptide synthetase, condensation domain"/>
    <property type="match status" value="1"/>
</dbReference>
<dbReference type="SUPFAM" id="SSF52777">
    <property type="entry name" value="CoA-dependent acyltransferases"/>
    <property type="match status" value="1"/>
</dbReference>
<dbReference type="PANTHER" id="PTHR45527:SF1">
    <property type="entry name" value="FATTY ACID SYNTHASE"/>
    <property type="match status" value="1"/>
</dbReference>
<dbReference type="InterPro" id="IPR009081">
    <property type="entry name" value="PP-bd_ACP"/>
</dbReference>
<dbReference type="InterPro" id="IPR001242">
    <property type="entry name" value="Condensation_dom"/>
</dbReference>
<comment type="caution">
    <text evidence="5">The sequence shown here is derived from an EMBL/GenBank/DDBJ whole genome shotgun (WGS) entry which is preliminary data.</text>
</comment>
<dbReference type="EMBL" id="JBHSQQ010000426">
    <property type="protein sequence ID" value="MFC5945916.1"/>
    <property type="molecule type" value="Genomic_DNA"/>
</dbReference>
<dbReference type="InterPro" id="IPR036736">
    <property type="entry name" value="ACP-like_sf"/>
</dbReference>
<evidence type="ECO:0000256" key="3">
    <source>
        <dbReference type="ARBA" id="ARBA00022553"/>
    </source>
</evidence>
<evidence type="ECO:0000256" key="1">
    <source>
        <dbReference type="ARBA" id="ARBA00001957"/>
    </source>
</evidence>
<protein>
    <submittedName>
        <fullName evidence="5">Condensation domain-containing protein</fullName>
    </submittedName>
</protein>
<evidence type="ECO:0000313" key="5">
    <source>
        <dbReference type="EMBL" id="MFC5945916.1"/>
    </source>
</evidence>
<dbReference type="PROSITE" id="PS00012">
    <property type="entry name" value="PHOSPHOPANTETHEINE"/>
    <property type="match status" value="1"/>
</dbReference>
<evidence type="ECO:0000256" key="2">
    <source>
        <dbReference type="ARBA" id="ARBA00022450"/>
    </source>
</evidence>
<comment type="cofactor">
    <cofactor evidence="1">
        <name>pantetheine 4'-phosphate</name>
        <dbReference type="ChEBI" id="CHEBI:47942"/>
    </cofactor>
</comment>
<dbReference type="SUPFAM" id="SSF47336">
    <property type="entry name" value="ACP-like"/>
    <property type="match status" value="1"/>
</dbReference>
<feature type="domain" description="Carrier" evidence="4">
    <location>
        <begin position="256"/>
        <end position="331"/>
    </location>
</feature>
<dbReference type="Gene3D" id="1.10.1200.10">
    <property type="entry name" value="ACP-like"/>
    <property type="match status" value="1"/>
</dbReference>
<dbReference type="Proteomes" id="UP001596207">
    <property type="component" value="Unassembled WGS sequence"/>
</dbReference>
<dbReference type="InterPro" id="IPR006162">
    <property type="entry name" value="Ppantetheine_attach_site"/>
</dbReference>
<feature type="non-terminal residue" evidence="5">
    <location>
        <position position="1"/>
    </location>
</feature>
<name>A0ABW1HX19_9ACTN</name>
<evidence type="ECO:0000313" key="6">
    <source>
        <dbReference type="Proteomes" id="UP001596207"/>
    </source>
</evidence>
<sequence length="331" mass="34929">ALPPHHHVAPERAALADPATRRFWLDGPGAAPPLLLGGPGPRITVTRPVPLDDDDTDRVAEAARAAGVPVKSYLLAVHLRALGETAGRDDVVSGLVVGGRPEGAGSDATLGLFLNTLPVTATLRGRPLAELAGDAWHAERSLMGHHRFPLAEIVRAGGAGPRFDSFFNYTHFHADDRAGPRVVVSRVTTVDVGFSLAVDLAVVPDTGRLALALQYDGRRFDADWADRLAATFTRLLATEPTAALPPAGPPADPPTDARSRWSARVAGAWRDVLGVTPRSAATTFAAAGGDSLRALRLVRTLRQRYGTGLTLAEFAELADFGALVERVARDG</sequence>
<accession>A0ABW1HX19</accession>
<keyword evidence="6" id="KW-1185">Reference proteome</keyword>
<gene>
    <name evidence="5" type="ORF">ACFPZ4_31210</name>
</gene>
<organism evidence="5 6">
    <name type="scientific">Micromonospora harpali</name>
    <dbReference type="NCBI Taxonomy" id="1490225"/>
    <lineage>
        <taxon>Bacteria</taxon>
        <taxon>Bacillati</taxon>
        <taxon>Actinomycetota</taxon>
        <taxon>Actinomycetes</taxon>
        <taxon>Micromonosporales</taxon>
        <taxon>Micromonosporaceae</taxon>
        <taxon>Micromonospora</taxon>
    </lineage>
</organism>
<dbReference type="PROSITE" id="PS50075">
    <property type="entry name" value="CARRIER"/>
    <property type="match status" value="1"/>
</dbReference>